<evidence type="ECO:0000313" key="3">
    <source>
        <dbReference type="EnsemblPlants" id="PNT65089"/>
    </source>
</evidence>
<gene>
    <name evidence="2" type="ORF">BRADI_4g37192v3</name>
</gene>
<dbReference type="EMBL" id="CM000883">
    <property type="protein sequence ID" value="PNT65089.1"/>
    <property type="molecule type" value="Genomic_DNA"/>
</dbReference>
<sequence>MTDKHKTESEELQEYVGGISMSGCANYGQRKWRPAATSPCPRNPSLPRRKTKKSMRRALAGVGEELKIPTMWSTYF</sequence>
<dbReference type="EnsemblPlants" id="PNT65089">
    <property type="protein sequence ID" value="PNT65089"/>
    <property type="gene ID" value="BRADI_4g37192v3"/>
</dbReference>
<dbReference type="AlphaFoldDB" id="A0A2K2CST8"/>
<evidence type="ECO:0000313" key="4">
    <source>
        <dbReference type="Proteomes" id="UP000008810"/>
    </source>
</evidence>
<reference evidence="2 3" key="1">
    <citation type="journal article" date="2010" name="Nature">
        <title>Genome sequencing and analysis of the model grass Brachypodium distachyon.</title>
        <authorList>
            <consortium name="International Brachypodium Initiative"/>
        </authorList>
    </citation>
    <scope>NUCLEOTIDE SEQUENCE [LARGE SCALE GENOMIC DNA]</scope>
    <source>
        <strain evidence="2 3">Bd21</strain>
    </source>
</reference>
<feature type="region of interest" description="Disordered" evidence="1">
    <location>
        <begin position="32"/>
        <end position="55"/>
    </location>
</feature>
<keyword evidence="4" id="KW-1185">Reference proteome</keyword>
<name>A0A2K2CST8_BRADI</name>
<evidence type="ECO:0000313" key="2">
    <source>
        <dbReference type="EMBL" id="PNT65089.1"/>
    </source>
</evidence>
<reference evidence="2" key="2">
    <citation type="submission" date="2017-06" db="EMBL/GenBank/DDBJ databases">
        <title>WGS assembly of Brachypodium distachyon.</title>
        <authorList>
            <consortium name="The International Brachypodium Initiative"/>
            <person name="Lucas S."/>
            <person name="Harmon-Smith M."/>
            <person name="Lail K."/>
            <person name="Tice H."/>
            <person name="Grimwood J."/>
            <person name="Bruce D."/>
            <person name="Barry K."/>
            <person name="Shu S."/>
            <person name="Lindquist E."/>
            <person name="Wang M."/>
            <person name="Pitluck S."/>
            <person name="Vogel J.P."/>
            <person name="Garvin D.F."/>
            <person name="Mockler T.C."/>
            <person name="Schmutz J."/>
            <person name="Rokhsar D."/>
            <person name="Bevan M.W."/>
        </authorList>
    </citation>
    <scope>NUCLEOTIDE SEQUENCE</scope>
    <source>
        <strain evidence="2">Bd21</strain>
    </source>
</reference>
<reference evidence="3" key="3">
    <citation type="submission" date="2018-08" db="UniProtKB">
        <authorList>
            <consortium name="EnsemblPlants"/>
        </authorList>
    </citation>
    <scope>IDENTIFICATION</scope>
    <source>
        <strain evidence="3">cv. Bd21</strain>
    </source>
</reference>
<dbReference type="Proteomes" id="UP000008810">
    <property type="component" value="Chromosome 4"/>
</dbReference>
<protein>
    <submittedName>
        <fullName evidence="2 3">Uncharacterized protein</fullName>
    </submittedName>
</protein>
<dbReference type="InParanoid" id="A0A2K2CST8"/>
<proteinExistence type="predicted"/>
<evidence type="ECO:0000256" key="1">
    <source>
        <dbReference type="SAM" id="MobiDB-lite"/>
    </source>
</evidence>
<accession>A0A2K2CST8</accession>
<dbReference type="Gramene" id="PNT65089">
    <property type="protein sequence ID" value="PNT65089"/>
    <property type="gene ID" value="BRADI_4g37192v3"/>
</dbReference>
<organism evidence="2">
    <name type="scientific">Brachypodium distachyon</name>
    <name type="common">Purple false brome</name>
    <name type="synonym">Trachynia distachya</name>
    <dbReference type="NCBI Taxonomy" id="15368"/>
    <lineage>
        <taxon>Eukaryota</taxon>
        <taxon>Viridiplantae</taxon>
        <taxon>Streptophyta</taxon>
        <taxon>Embryophyta</taxon>
        <taxon>Tracheophyta</taxon>
        <taxon>Spermatophyta</taxon>
        <taxon>Magnoliopsida</taxon>
        <taxon>Liliopsida</taxon>
        <taxon>Poales</taxon>
        <taxon>Poaceae</taxon>
        <taxon>BOP clade</taxon>
        <taxon>Pooideae</taxon>
        <taxon>Stipodae</taxon>
        <taxon>Brachypodieae</taxon>
        <taxon>Brachypodium</taxon>
    </lineage>
</organism>